<name>A0A132C235_9RHOB</name>
<dbReference type="EMBL" id="LPUY01000029">
    <property type="protein sequence ID" value="KUP94100.1"/>
    <property type="molecule type" value="Genomic_DNA"/>
</dbReference>
<dbReference type="Gene3D" id="3.30.70.1070">
    <property type="entry name" value="Sporulation related repeat"/>
    <property type="match status" value="1"/>
</dbReference>
<dbReference type="GO" id="GO:0042834">
    <property type="term" value="F:peptidoglycan binding"/>
    <property type="evidence" value="ECO:0007669"/>
    <property type="project" value="InterPro"/>
</dbReference>
<feature type="region of interest" description="Disordered" evidence="2">
    <location>
        <begin position="1"/>
        <end position="44"/>
    </location>
</feature>
<protein>
    <submittedName>
        <fullName evidence="5">Sporulation related domain protein</fullName>
    </submittedName>
</protein>
<comment type="caution">
    <text evidence="5">The sequence shown here is derived from an EMBL/GenBank/DDBJ whole genome shotgun (WGS) entry which is preliminary data.</text>
</comment>
<evidence type="ECO:0000313" key="6">
    <source>
        <dbReference type="Proteomes" id="UP000068382"/>
    </source>
</evidence>
<evidence type="ECO:0000256" key="2">
    <source>
        <dbReference type="SAM" id="MobiDB-lite"/>
    </source>
</evidence>
<dbReference type="RefSeq" id="WP_232367720.1">
    <property type="nucleotide sequence ID" value="NZ_LPUY01000029.1"/>
</dbReference>
<dbReference type="InterPro" id="IPR036680">
    <property type="entry name" value="SPOR-like_sf"/>
</dbReference>
<evidence type="ECO:0000256" key="3">
    <source>
        <dbReference type="SAM" id="Phobius"/>
    </source>
</evidence>
<dbReference type="AlphaFoldDB" id="A0A132C235"/>
<organism evidence="5 6">
    <name type="scientific">Tritonibacter horizontis</name>
    <dbReference type="NCBI Taxonomy" id="1768241"/>
    <lineage>
        <taxon>Bacteria</taxon>
        <taxon>Pseudomonadati</taxon>
        <taxon>Pseudomonadota</taxon>
        <taxon>Alphaproteobacteria</taxon>
        <taxon>Rhodobacterales</taxon>
        <taxon>Paracoccaceae</taxon>
        <taxon>Tritonibacter</taxon>
    </lineage>
</organism>
<sequence length="444" mass="46104">MAYFAQVGAGVGSSKGEADSGGSAFDPFSSHQYSRVPASDPYPQAVAADDDAAQADYPSFGYNAAAPAGRPAFGQSSMASPDPYAEAGYDYVDDYGDGYSSDEDALFGPPAAARGELGRMAAFLGAAVSLALVVSISVWGYKLIMRDVSGVPVVSAVAGPMRVAPEDPGGERADHQGLAVNAVAANGIAEDPADTLRLAPQTIKLTDDDQPIPALTEAAAAEAALEEEIAAEAENRVASFEEALPGLEEATSPIEQRSDDIDALVASLTEGAMPLEDLRETSASIVQPEPVGDVAARVAAAEIPATIRNAPGVRVTPRPLVRPARFAPASAPTNTSPATAAVQPTSQPARVAVDVSPESLAVGTRLAQLGAYESAEVARSEWTRISAKFGDYFDDKARVVQRAESGGRIFYRLRAHGFEDLSDARRFCSALVAGNADCIPVTMR</sequence>
<keyword evidence="3" id="KW-0812">Transmembrane</keyword>
<dbReference type="PROSITE" id="PS51724">
    <property type="entry name" value="SPOR"/>
    <property type="match status" value="1"/>
</dbReference>
<keyword evidence="6" id="KW-1185">Reference proteome</keyword>
<feature type="coiled-coil region" evidence="1">
    <location>
        <begin position="215"/>
        <end position="250"/>
    </location>
</feature>
<reference evidence="5 6" key="1">
    <citation type="submission" date="2015-12" db="EMBL/GenBank/DDBJ databases">
        <title>Genome sequence of the marine Rhodobacteraceae strain O3.65, Candidatus Tritonibacter horizontis.</title>
        <authorList>
            <person name="Poehlein A."/>
            <person name="Giebel H.A."/>
            <person name="Voget S."/>
            <person name="Brinkhoff T."/>
        </authorList>
    </citation>
    <scope>NUCLEOTIDE SEQUENCE [LARGE SCALE GENOMIC DNA]</scope>
    <source>
        <strain evidence="5 6">O3.65</strain>
    </source>
</reference>
<feature type="transmembrane region" description="Helical" evidence="3">
    <location>
        <begin position="121"/>
        <end position="141"/>
    </location>
</feature>
<accession>A0A132C235</accession>
<evidence type="ECO:0000313" key="5">
    <source>
        <dbReference type="EMBL" id="KUP94100.1"/>
    </source>
</evidence>
<evidence type="ECO:0000259" key="4">
    <source>
        <dbReference type="PROSITE" id="PS51724"/>
    </source>
</evidence>
<dbReference type="InterPro" id="IPR007730">
    <property type="entry name" value="SPOR-like_dom"/>
</dbReference>
<keyword evidence="3" id="KW-1133">Transmembrane helix</keyword>
<dbReference type="Proteomes" id="UP000068382">
    <property type="component" value="Unassembled WGS sequence"/>
</dbReference>
<dbReference type="Pfam" id="PF05036">
    <property type="entry name" value="SPOR"/>
    <property type="match status" value="1"/>
</dbReference>
<gene>
    <name evidence="5" type="ORF">TRIHO_10290</name>
</gene>
<proteinExistence type="predicted"/>
<evidence type="ECO:0000256" key="1">
    <source>
        <dbReference type="SAM" id="Coils"/>
    </source>
</evidence>
<feature type="domain" description="SPOR" evidence="4">
    <location>
        <begin position="359"/>
        <end position="444"/>
    </location>
</feature>
<dbReference type="PATRIC" id="fig|1768241.3.peg.1070"/>
<keyword evidence="3" id="KW-0472">Membrane</keyword>
<keyword evidence="1" id="KW-0175">Coiled coil</keyword>